<sequence length="103" mass="11070">MFAAQAPSRRAAIEAAAMRQRLNRELRINMLDLCNVGERMKTTELWMGSVGGSSPHLIGFVVSLPVKYLTSASGITGIPLEWAHCAERGANPSSCLSRPNAGD</sequence>
<protein>
    <submittedName>
        <fullName evidence="1">Uncharacterized protein</fullName>
    </submittedName>
</protein>
<gene>
    <name evidence="1" type="ORF">THICB1_80115</name>
</gene>
<reference evidence="1 2" key="1">
    <citation type="submission" date="2015-03" db="EMBL/GenBank/DDBJ databases">
        <authorList>
            <person name="Regsiter A."/>
            <person name="william w."/>
        </authorList>
    </citation>
    <scope>NUCLEOTIDE SEQUENCE [LARGE SCALE GENOMIC DNA]</scope>
    <source>
        <strain evidence="1 2">CB1</strain>
    </source>
</reference>
<keyword evidence="2" id="KW-1185">Reference proteome</keyword>
<comment type="caution">
    <text evidence="1">The sequence shown here is derived from an EMBL/GenBank/DDBJ whole genome shotgun (WGS) entry which is preliminary data.</text>
</comment>
<accession>A0ABM9T9G6</accession>
<dbReference type="EMBL" id="CTRI01000030">
    <property type="protein sequence ID" value="CQR39006.1"/>
    <property type="molecule type" value="Genomic_DNA"/>
</dbReference>
<evidence type="ECO:0000313" key="1">
    <source>
        <dbReference type="EMBL" id="CQR39006.1"/>
    </source>
</evidence>
<evidence type="ECO:0000313" key="2">
    <source>
        <dbReference type="Proteomes" id="UP000078599"/>
    </source>
</evidence>
<name>A0ABM9T9G6_THIA3</name>
<proteinExistence type="predicted"/>
<organism evidence="1 2">
    <name type="scientific">Thiomonas arsenitoxydans (strain DSM 22701 / CIP 110005 / 3As)</name>
    <dbReference type="NCBI Taxonomy" id="426114"/>
    <lineage>
        <taxon>Bacteria</taxon>
        <taxon>Pseudomonadati</taxon>
        <taxon>Pseudomonadota</taxon>
        <taxon>Betaproteobacteria</taxon>
        <taxon>Burkholderiales</taxon>
        <taxon>Thiomonas</taxon>
    </lineage>
</organism>
<dbReference type="Proteomes" id="UP000078599">
    <property type="component" value="Unassembled WGS sequence"/>
</dbReference>